<protein>
    <submittedName>
        <fullName evidence="1">Uncharacterized protein</fullName>
    </submittedName>
</protein>
<sequence length="248" mass="27311">MGGMEKRITDSMETKMTEMHTRLDAVQEHTKKQGDGLARLEARVALLESGGPSSTTATGSASTAGSATRRRAIVLGGYDRDTPRDELLAQLTAQVAKLQLDFDPLTMFATGIRRGTAIVPLQPKEGEDERETNERFAKVLKQIREANVQVGTRDDGNPRRLWGAAYAGKVKRLVLTLDKEAKVECEWSSGTVWLWGARIASATTAGPLARETHSTKHGWLDMQKIAEKLDKQKSDIEAPWGDLEAQLR</sequence>
<accession>A0A812JK53</accession>
<gene>
    <name evidence="1" type="ORF">SNAT2548_LOCUS6464</name>
</gene>
<organism evidence="1 2">
    <name type="scientific">Symbiodinium natans</name>
    <dbReference type="NCBI Taxonomy" id="878477"/>
    <lineage>
        <taxon>Eukaryota</taxon>
        <taxon>Sar</taxon>
        <taxon>Alveolata</taxon>
        <taxon>Dinophyceae</taxon>
        <taxon>Suessiales</taxon>
        <taxon>Symbiodiniaceae</taxon>
        <taxon>Symbiodinium</taxon>
    </lineage>
</organism>
<comment type="caution">
    <text evidence="1">The sequence shown here is derived from an EMBL/GenBank/DDBJ whole genome shotgun (WGS) entry which is preliminary data.</text>
</comment>
<dbReference type="AlphaFoldDB" id="A0A812JK53"/>
<name>A0A812JK53_9DINO</name>
<dbReference type="OrthoDB" id="447138at2759"/>
<proteinExistence type="predicted"/>
<dbReference type="Proteomes" id="UP000604046">
    <property type="component" value="Unassembled WGS sequence"/>
</dbReference>
<evidence type="ECO:0000313" key="1">
    <source>
        <dbReference type="EMBL" id="CAE7205303.1"/>
    </source>
</evidence>
<reference evidence="1" key="1">
    <citation type="submission" date="2021-02" db="EMBL/GenBank/DDBJ databases">
        <authorList>
            <person name="Dougan E. K."/>
            <person name="Rhodes N."/>
            <person name="Thang M."/>
            <person name="Chan C."/>
        </authorList>
    </citation>
    <scope>NUCLEOTIDE SEQUENCE</scope>
</reference>
<dbReference type="EMBL" id="CAJNDS010000431">
    <property type="protein sequence ID" value="CAE7205303.1"/>
    <property type="molecule type" value="Genomic_DNA"/>
</dbReference>
<evidence type="ECO:0000313" key="2">
    <source>
        <dbReference type="Proteomes" id="UP000604046"/>
    </source>
</evidence>
<keyword evidence="2" id="KW-1185">Reference proteome</keyword>